<dbReference type="GO" id="GO:0005774">
    <property type="term" value="C:vacuolar membrane"/>
    <property type="evidence" value="ECO:0007669"/>
    <property type="project" value="UniProtKB-SubCell"/>
</dbReference>
<dbReference type="InterPro" id="IPR056603">
    <property type="entry name" value="HTH_NPRL3"/>
</dbReference>
<gene>
    <name evidence="5" type="ORF">D9619_004812</name>
</gene>
<feature type="region of interest" description="Disordered" evidence="3">
    <location>
        <begin position="536"/>
        <end position="563"/>
    </location>
</feature>
<keyword evidence="2" id="KW-0469">Meiosis</keyword>
<dbReference type="Pfam" id="PF24064">
    <property type="entry name" value="HTH_NPRL3"/>
    <property type="match status" value="1"/>
</dbReference>
<keyword evidence="2" id="KW-0732">Signal</keyword>
<dbReference type="GO" id="GO:0051321">
    <property type="term" value="P:meiotic cell cycle"/>
    <property type="evidence" value="ECO:0007669"/>
    <property type="project" value="UniProtKB-UniRule"/>
</dbReference>
<feature type="domain" description="GATOR1 complex protein NPRL3 C-terminal HTH" evidence="4">
    <location>
        <begin position="1026"/>
        <end position="1086"/>
    </location>
</feature>
<feature type="region of interest" description="Disordered" evidence="3">
    <location>
        <begin position="989"/>
        <end position="1023"/>
    </location>
</feature>
<evidence type="ECO:0000256" key="2">
    <source>
        <dbReference type="RuleBase" id="RU368069"/>
    </source>
</evidence>
<dbReference type="InterPro" id="IPR001128">
    <property type="entry name" value="Cyt_P450"/>
</dbReference>
<evidence type="ECO:0000256" key="3">
    <source>
        <dbReference type="SAM" id="MobiDB-lite"/>
    </source>
</evidence>
<feature type="compositionally biased region" description="Acidic residues" evidence="3">
    <location>
        <begin position="993"/>
        <end position="1011"/>
    </location>
</feature>
<dbReference type="Pfam" id="PF03666">
    <property type="entry name" value="NPR3"/>
    <property type="match status" value="1"/>
</dbReference>
<organism evidence="5 6">
    <name type="scientific">Psilocybe cf. subviscida</name>
    <dbReference type="NCBI Taxonomy" id="2480587"/>
    <lineage>
        <taxon>Eukaryota</taxon>
        <taxon>Fungi</taxon>
        <taxon>Dikarya</taxon>
        <taxon>Basidiomycota</taxon>
        <taxon>Agaricomycotina</taxon>
        <taxon>Agaricomycetes</taxon>
        <taxon>Agaricomycetidae</taxon>
        <taxon>Agaricales</taxon>
        <taxon>Agaricineae</taxon>
        <taxon>Strophariaceae</taxon>
        <taxon>Psilocybe</taxon>
    </lineage>
</organism>
<dbReference type="InterPro" id="IPR036396">
    <property type="entry name" value="Cyt_P450_sf"/>
</dbReference>
<dbReference type="GO" id="GO:0010508">
    <property type="term" value="P:positive regulation of autophagy"/>
    <property type="evidence" value="ECO:0007669"/>
    <property type="project" value="TreeGrafter"/>
</dbReference>
<dbReference type="PANTHER" id="PTHR13153">
    <property type="entry name" value="CGTHBA PROTEIN -14 GENE PROTEIN"/>
    <property type="match status" value="1"/>
</dbReference>
<dbReference type="CDD" id="cd11069">
    <property type="entry name" value="CYP_FUM15-like"/>
    <property type="match status" value="1"/>
</dbReference>
<dbReference type="GO" id="GO:0004497">
    <property type="term" value="F:monooxygenase activity"/>
    <property type="evidence" value="ECO:0007669"/>
    <property type="project" value="InterPro"/>
</dbReference>
<evidence type="ECO:0000313" key="5">
    <source>
        <dbReference type="EMBL" id="KAF5326984.1"/>
    </source>
</evidence>
<dbReference type="EMBL" id="JAACJJ010000014">
    <property type="protein sequence ID" value="KAF5326984.1"/>
    <property type="molecule type" value="Genomic_DNA"/>
</dbReference>
<dbReference type="GO" id="GO:0016705">
    <property type="term" value="F:oxidoreductase activity, acting on paired donors, with incorporation or reduction of molecular oxygen"/>
    <property type="evidence" value="ECO:0007669"/>
    <property type="project" value="InterPro"/>
</dbReference>
<dbReference type="InterPro" id="IPR005365">
    <property type="entry name" value="Npr3"/>
</dbReference>
<comment type="subcellular location">
    <subcellularLocation>
        <location evidence="2">Vacuole membrane</location>
        <topology evidence="2">Peripheral membrane protein</topology>
    </subcellularLocation>
</comment>
<dbReference type="OrthoDB" id="18648at2759"/>
<reference evidence="5 6" key="1">
    <citation type="journal article" date="2020" name="ISME J.">
        <title>Uncovering the hidden diversity of litter-decomposition mechanisms in mushroom-forming fungi.</title>
        <authorList>
            <person name="Floudas D."/>
            <person name="Bentzer J."/>
            <person name="Ahren D."/>
            <person name="Johansson T."/>
            <person name="Persson P."/>
            <person name="Tunlid A."/>
        </authorList>
    </citation>
    <scope>NUCLEOTIDE SEQUENCE [LARGE SCALE GENOMIC DNA]</scope>
    <source>
        <strain evidence="5 6">CBS 101986</strain>
    </source>
</reference>
<evidence type="ECO:0000259" key="4">
    <source>
        <dbReference type="Pfam" id="PF24064"/>
    </source>
</evidence>
<dbReference type="GO" id="GO:0020037">
    <property type="term" value="F:heme binding"/>
    <property type="evidence" value="ECO:0007669"/>
    <property type="project" value="InterPro"/>
</dbReference>
<dbReference type="Proteomes" id="UP000567179">
    <property type="component" value="Unassembled WGS sequence"/>
</dbReference>
<dbReference type="GO" id="GO:0034198">
    <property type="term" value="P:cellular response to amino acid starvation"/>
    <property type="evidence" value="ECO:0007669"/>
    <property type="project" value="TreeGrafter"/>
</dbReference>
<dbReference type="GO" id="GO:0038202">
    <property type="term" value="P:TORC1 signaling"/>
    <property type="evidence" value="ECO:0007669"/>
    <property type="project" value="TreeGrafter"/>
</dbReference>
<name>A0A8H5F7W3_9AGAR</name>
<comment type="function">
    <text evidence="2">Mediates inactivation of the TORC1 complex in response to amino acid starvation. Required for meiotic nuclear division.</text>
</comment>
<accession>A0A8H5F7W3</accession>
<evidence type="ECO:0000313" key="6">
    <source>
        <dbReference type="Proteomes" id="UP000567179"/>
    </source>
</evidence>
<proteinExistence type="inferred from homology"/>
<evidence type="ECO:0000256" key="1">
    <source>
        <dbReference type="ARBA" id="ARBA00010546"/>
    </source>
</evidence>
<comment type="caution">
    <text evidence="5">The sequence shown here is derived from an EMBL/GenBank/DDBJ whole genome shotgun (WGS) entry which is preliminary data.</text>
</comment>
<comment type="similarity">
    <text evidence="1 2">Belongs to the NPR3 family.</text>
</comment>
<keyword evidence="6" id="KW-1185">Reference proteome</keyword>
<protein>
    <recommendedName>
        <fullName evidence="2">Nitrogen permease regulator 3</fullName>
    </recommendedName>
    <alternativeName>
        <fullName evidence="2">Required for meiotic nuclear division protein 11</fullName>
    </alternativeName>
</protein>
<dbReference type="AlphaFoldDB" id="A0A8H5F7W3"/>
<dbReference type="PANTHER" id="PTHR13153:SF5">
    <property type="entry name" value="GATOR COMPLEX PROTEIN NPRL3"/>
    <property type="match status" value="1"/>
</dbReference>
<dbReference type="GO" id="GO:0005506">
    <property type="term" value="F:iron ion binding"/>
    <property type="evidence" value="ECO:0007669"/>
    <property type="project" value="InterPro"/>
</dbReference>
<sequence>MLQTIVEAAVLYALSWVLWKAVRNYFVKSALDNIPGPSPNSFWKGSFPQIFNTNGWDFHREIAEKYGRIVKIKALLGESQFFNHLDTIKDQYIYEETTSFIRGNQLIFGHGLLGTLGEQHRKQRKMLNPVFSITHMREMTPTFYGVIQKLHHRFEDKVKDGPVELDVLAWMSRAALELIGQSGLGHSFDSLEQDIPTDPYGASIKALVPANFKIIFPRSYLLSVVDKIGTPKFRRFVMNLLPWKTLHDIRDIADLLHHTSVKILESKRKALEEGDEAVTAQIGAGKDIMSILIKANTEAAPEDSLTEEEILGQMSSFTFAGMDTTSSALSRILHLLCDHQDVQDKLREEIRQARKEHGDQIPYDQLVALPYMDAVCRETMRIFAPISMVSRTTRQDVVLPLGTPIKGLDGREITEIPIPSNTNVIVGILAANRNPEVWGPDADKWKPERWLNPLPETVPSAHMPGIYSHLGFKFSQLEMKVVLALLVGSFRFRPSKKEIFWQMTVDDLAFIGHPVCAEGEQGGGVSWKFKPEKIQTGARGRDESEMGISTSPRQHDTPSPSMPPFQTISTRSEWLQTFHLALVLDLPDPSSSASGNLSKYFNIIYEQIAFTLTAVLYQEQVLSNFVEKECDTLLALKETCDSYSTFTAQALEVSSIAPAMKTIYESLKASDIAYVTINYLPLQLQLPPYIDSLLHSQNDNDTDLINKLDDDLNMSWGEGMSVGWKLPTMAPWKTVLLLDIDGDMDPSISFQGPQISEDDQKLAEGLMRFLETASVTLSLYEMAQALEWDLENQVYPIVRWLILHRRAKIVDVVHPELKTVFALPPKFHEPMYDLAAKFRDAFPHPAIQPLIPILAAISTATSKPSGNHFYASVVKVKEHIPMYHDVVLWMLKRDMLVTLHLRIRIVATRDLKLRVKANRENAKAHRARYGPPRPAVFSRRDTLKGSSNPSFFHNAKPALVLGGRLPSAESIRSEISELDFNFGEGADLQVQSEESDISEPDDSNSGWDEEENHTTSTMIDEPGKATPMQRRWLTAMSDGKDPHLAKRFEQINQYFDGKRSDDEILYRADISRKQLREILHHYEDYLETFMHRS</sequence>
<dbReference type="Pfam" id="PF00067">
    <property type="entry name" value="p450"/>
    <property type="match status" value="1"/>
</dbReference>
<dbReference type="SUPFAM" id="SSF48264">
    <property type="entry name" value="Cytochrome P450"/>
    <property type="match status" value="1"/>
</dbReference>
<dbReference type="GO" id="GO:1904262">
    <property type="term" value="P:negative regulation of TORC1 signaling"/>
    <property type="evidence" value="ECO:0007669"/>
    <property type="project" value="TreeGrafter"/>
</dbReference>
<dbReference type="Gene3D" id="1.10.630.10">
    <property type="entry name" value="Cytochrome P450"/>
    <property type="match status" value="1"/>
</dbReference>
<dbReference type="GO" id="GO:1990130">
    <property type="term" value="C:GATOR1 complex"/>
    <property type="evidence" value="ECO:0007669"/>
    <property type="project" value="TreeGrafter"/>
</dbReference>